<evidence type="ECO:0000313" key="3">
    <source>
        <dbReference type="Proteomes" id="UP000623687"/>
    </source>
</evidence>
<organism evidence="2 3">
    <name type="scientific">Pleurotus ostreatus</name>
    <name type="common">Oyster mushroom</name>
    <name type="synonym">White-rot fungus</name>
    <dbReference type="NCBI Taxonomy" id="5322"/>
    <lineage>
        <taxon>Eukaryota</taxon>
        <taxon>Fungi</taxon>
        <taxon>Dikarya</taxon>
        <taxon>Basidiomycota</taxon>
        <taxon>Agaricomycotina</taxon>
        <taxon>Agaricomycetes</taxon>
        <taxon>Agaricomycetidae</taxon>
        <taxon>Agaricales</taxon>
        <taxon>Pleurotineae</taxon>
        <taxon>Pleurotaceae</taxon>
        <taxon>Pleurotus</taxon>
    </lineage>
</organism>
<proteinExistence type="predicted"/>
<dbReference type="AlphaFoldDB" id="A0A8H6ZVK2"/>
<keyword evidence="3" id="KW-1185">Reference proteome</keyword>
<comment type="caution">
    <text evidence="2">The sequence shown here is derived from an EMBL/GenBank/DDBJ whole genome shotgun (WGS) entry which is preliminary data.</text>
</comment>
<sequence length="112" mass="12061">MATGASYPFSLGSLAHCNSTPLPSHSNNIFVAPRRSPPTTRSSPTAHPSALIYHPHPWELRSDDIVEFGIDIVGDDNKILHYTVAAPRTPPKTMRPDGATCSDKKVQDAAEG</sequence>
<dbReference type="GeneID" id="59375653"/>
<feature type="compositionally biased region" description="Basic and acidic residues" evidence="1">
    <location>
        <begin position="102"/>
        <end position="112"/>
    </location>
</feature>
<feature type="compositionally biased region" description="Low complexity" evidence="1">
    <location>
        <begin position="32"/>
        <end position="50"/>
    </location>
</feature>
<feature type="compositionally biased region" description="Polar residues" evidence="1">
    <location>
        <begin position="20"/>
        <end position="29"/>
    </location>
</feature>
<dbReference type="RefSeq" id="XP_036631413.1">
    <property type="nucleotide sequence ID" value="XM_036775394.1"/>
</dbReference>
<name>A0A8H6ZVK2_PLEOS</name>
<protein>
    <submittedName>
        <fullName evidence="2">Uncharacterized protein</fullName>
    </submittedName>
</protein>
<feature type="region of interest" description="Disordered" evidence="1">
    <location>
        <begin position="20"/>
        <end position="50"/>
    </location>
</feature>
<reference evidence="2" key="1">
    <citation type="submission" date="2019-07" db="EMBL/GenBank/DDBJ databases">
        <authorList>
            <person name="Palmer J.M."/>
        </authorList>
    </citation>
    <scope>NUCLEOTIDE SEQUENCE</scope>
    <source>
        <strain evidence="2">PC9</strain>
    </source>
</reference>
<dbReference type="EMBL" id="JACETU010000004">
    <property type="protein sequence ID" value="KAF7430135.1"/>
    <property type="molecule type" value="Genomic_DNA"/>
</dbReference>
<feature type="region of interest" description="Disordered" evidence="1">
    <location>
        <begin position="87"/>
        <end position="112"/>
    </location>
</feature>
<dbReference type="VEuPathDB" id="FungiDB:PC9H_005835"/>
<accession>A0A8H6ZVK2</accession>
<dbReference type="OrthoDB" id="687730at2759"/>
<evidence type="ECO:0000313" key="2">
    <source>
        <dbReference type="EMBL" id="KAF7430135.1"/>
    </source>
</evidence>
<evidence type="ECO:0000256" key="1">
    <source>
        <dbReference type="SAM" id="MobiDB-lite"/>
    </source>
</evidence>
<dbReference type="Proteomes" id="UP000623687">
    <property type="component" value="Unassembled WGS sequence"/>
</dbReference>
<gene>
    <name evidence="2" type="ORF">PC9H_005835</name>
</gene>